<protein>
    <recommendedName>
        <fullName evidence="3">YkgJ family cysteine cluster protein</fullName>
    </recommendedName>
</protein>
<name>A0A1W1HB97_9BACT</name>
<evidence type="ECO:0000313" key="2">
    <source>
        <dbReference type="Proteomes" id="UP000191931"/>
    </source>
</evidence>
<sequence length="264" mass="30520">MNTSSDKEIKSEVIPEQMGYDTKFKFKCHKGVKCFTKCCRGIDIMLTPYDIITMKKRLGITSEEFLAIYADIHILEKADLPVVTLKLLDDDQKSCPFVEDAEGCTIYEDRPSTCRYYPLGMGSLSYASEMNSSDAFFFMVKESHCLGFEEPKEWSVAEWREDQGVNIRDEVNAGWTDLIVRKKTVPASIKLAEQSKKMFFTACYDIDKFRRFVFESSFFEKFTVDPARVEEIKADDVKLLQFGFEWLKSLLFTEGDIKVNKDNK</sequence>
<evidence type="ECO:0008006" key="3">
    <source>
        <dbReference type="Google" id="ProtNLM"/>
    </source>
</evidence>
<dbReference type="Proteomes" id="UP000191931">
    <property type="component" value="Unassembled WGS sequence"/>
</dbReference>
<reference evidence="1 2" key="1">
    <citation type="submission" date="2017-03" db="EMBL/GenBank/DDBJ databases">
        <authorList>
            <person name="Afonso C.L."/>
            <person name="Miller P.J."/>
            <person name="Scott M.A."/>
            <person name="Spackman E."/>
            <person name="Goraichik I."/>
            <person name="Dimitrov K.M."/>
            <person name="Suarez D.L."/>
            <person name="Swayne D.E."/>
        </authorList>
    </citation>
    <scope>NUCLEOTIDE SEQUENCE [LARGE SCALE GENOMIC DNA]</scope>
    <source>
        <strain evidence="1">PRJEB14757</strain>
    </source>
</reference>
<dbReference type="STRING" id="1246637.MTBBW1_1940040"/>
<proteinExistence type="predicted"/>
<keyword evidence="2" id="KW-1185">Reference proteome</keyword>
<evidence type="ECO:0000313" key="1">
    <source>
        <dbReference type="EMBL" id="SLM29713.1"/>
    </source>
</evidence>
<gene>
    <name evidence="1" type="ORF">MTBBW1_1940040</name>
</gene>
<organism evidence="1 2">
    <name type="scientific">Desulfamplus magnetovallimortis</name>
    <dbReference type="NCBI Taxonomy" id="1246637"/>
    <lineage>
        <taxon>Bacteria</taxon>
        <taxon>Pseudomonadati</taxon>
        <taxon>Thermodesulfobacteriota</taxon>
        <taxon>Desulfobacteria</taxon>
        <taxon>Desulfobacterales</taxon>
        <taxon>Desulfobacteraceae</taxon>
        <taxon>Desulfamplus</taxon>
    </lineage>
</organism>
<accession>A0A1W1HB97</accession>
<dbReference type="PANTHER" id="PTHR35866:SF1">
    <property type="entry name" value="YKGJ FAMILY CYSTEINE CLUSTER PROTEIN"/>
    <property type="match status" value="1"/>
</dbReference>
<dbReference type="RefSeq" id="WP_080806832.1">
    <property type="nucleotide sequence ID" value="NZ_LT828555.1"/>
</dbReference>
<dbReference type="AlphaFoldDB" id="A0A1W1HB97"/>
<dbReference type="OrthoDB" id="9810361at2"/>
<dbReference type="PANTHER" id="PTHR35866">
    <property type="entry name" value="PUTATIVE-RELATED"/>
    <property type="match status" value="1"/>
</dbReference>
<dbReference type="Pfam" id="PF03692">
    <property type="entry name" value="CxxCxxCC"/>
    <property type="match status" value="1"/>
</dbReference>
<dbReference type="InterPro" id="IPR005358">
    <property type="entry name" value="Puta_zinc/iron-chelating_dom"/>
</dbReference>
<dbReference type="EMBL" id="FWEV01000106">
    <property type="protein sequence ID" value="SLM29713.1"/>
    <property type="molecule type" value="Genomic_DNA"/>
</dbReference>